<accession>A0A5C3QHV7</accession>
<evidence type="ECO:0000256" key="2">
    <source>
        <dbReference type="SAM" id="MobiDB-lite"/>
    </source>
</evidence>
<evidence type="ECO:0000313" key="4">
    <source>
        <dbReference type="Proteomes" id="UP000305067"/>
    </source>
</evidence>
<protein>
    <submittedName>
        <fullName evidence="3">S-adenosyl-L-methionine-dependent methyltransferase</fullName>
    </submittedName>
</protein>
<feature type="compositionally biased region" description="Basic residues" evidence="2">
    <location>
        <begin position="261"/>
        <end position="273"/>
    </location>
</feature>
<keyword evidence="4" id="KW-1185">Reference proteome</keyword>
<dbReference type="Pfam" id="PF13489">
    <property type="entry name" value="Methyltransf_23"/>
    <property type="match status" value="1"/>
</dbReference>
<dbReference type="CDD" id="cd02440">
    <property type="entry name" value="AdoMet_MTases"/>
    <property type="match status" value="1"/>
</dbReference>
<dbReference type="PANTHER" id="PTHR43861:SF3">
    <property type="entry name" value="PUTATIVE (AFU_ORTHOLOGUE AFUA_2G14390)-RELATED"/>
    <property type="match status" value="1"/>
</dbReference>
<feature type="compositionally biased region" description="Polar residues" evidence="2">
    <location>
        <begin position="1"/>
        <end position="21"/>
    </location>
</feature>
<gene>
    <name evidence="3" type="ORF">BDV98DRAFT_551092</name>
</gene>
<reference evidence="3 4" key="1">
    <citation type="journal article" date="2019" name="Nat. Ecol. Evol.">
        <title>Megaphylogeny resolves global patterns of mushroom evolution.</title>
        <authorList>
            <person name="Varga T."/>
            <person name="Krizsan K."/>
            <person name="Foldi C."/>
            <person name="Dima B."/>
            <person name="Sanchez-Garcia M."/>
            <person name="Sanchez-Ramirez S."/>
            <person name="Szollosi G.J."/>
            <person name="Szarkandi J.G."/>
            <person name="Papp V."/>
            <person name="Albert L."/>
            <person name="Andreopoulos W."/>
            <person name="Angelini C."/>
            <person name="Antonin V."/>
            <person name="Barry K.W."/>
            <person name="Bougher N.L."/>
            <person name="Buchanan P."/>
            <person name="Buyck B."/>
            <person name="Bense V."/>
            <person name="Catcheside P."/>
            <person name="Chovatia M."/>
            <person name="Cooper J."/>
            <person name="Damon W."/>
            <person name="Desjardin D."/>
            <person name="Finy P."/>
            <person name="Geml J."/>
            <person name="Haridas S."/>
            <person name="Hughes K."/>
            <person name="Justo A."/>
            <person name="Karasinski D."/>
            <person name="Kautmanova I."/>
            <person name="Kiss B."/>
            <person name="Kocsube S."/>
            <person name="Kotiranta H."/>
            <person name="LaButti K.M."/>
            <person name="Lechner B.E."/>
            <person name="Liimatainen K."/>
            <person name="Lipzen A."/>
            <person name="Lukacs Z."/>
            <person name="Mihaltcheva S."/>
            <person name="Morgado L.N."/>
            <person name="Niskanen T."/>
            <person name="Noordeloos M.E."/>
            <person name="Ohm R.A."/>
            <person name="Ortiz-Santana B."/>
            <person name="Ovrebo C."/>
            <person name="Racz N."/>
            <person name="Riley R."/>
            <person name="Savchenko A."/>
            <person name="Shiryaev A."/>
            <person name="Soop K."/>
            <person name="Spirin V."/>
            <person name="Szebenyi C."/>
            <person name="Tomsovsky M."/>
            <person name="Tulloss R.E."/>
            <person name="Uehling J."/>
            <person name="Grigoriev I.V."/>
            <person name="Vagvolgyi C."/>
            <person name="Papp T."/>
            <person name="Martin F.M."/>
            <person name="Miettinen O."/>
            <person name="Hibbett D.S."/>
            <person name="Nagy L.G."/>
        </authorList>
    </citation>
    <scope>NUCLEOTIDE SEQUENCE [LARGE SCALE GENOMIC DNA]</scope>
    <source>
        <strain evidence="3 4">CBS 309.79</strain>
    </source>
</reference>
<dbReference type="AlphaFoldDB" id="A0A5C3QHV7"/>
<feature type="region of interest" description="Disordered" evidence="2">
    <location>
        <begin position="1"/>
        <end position="37"/>
    </location>
</feature>
<feature type="compositionally biased region" description="Basic and acidic residues" evidence="2">
    <location>
        <begin position="242"/>
        <end position="253"/>
    </location>
</feature>
<name>A0A5C3QHV7_9AGAR</name>
<dbReference type="STRING" id="1884261.A0A5C3QHV7"/>
<dbReference type="Gene3D" id="3.40.50.150">
    <property type="entry name" value="Vaccinia Virus protein VP39"/>
    <property type="match status" value="1"/>
</dbReference>
<dbReference type="Proteomes" id="UP000305067">
    <property type="component" value="Unassembled WGS sequence"/>
</dbReference>
<dbReference type="SUPFAM" id="SSF53335">
    <property type="entry name" value="S-adenosyl-L-methionine-dependent methyltransferases"/>
    <property type="match status" value="1"/>
</dbReference>
<organism evidence="3 4">
    <name type="scientific">Pterulicium gracile</name>
    <dbReference type="NCBI Taxonomy" id="1884261"/>
    <lineage>
        <taxon>Eukaryota</taxon>
        <taxon>Fungi</taxon>
        <taxon>Dikarya</taxon>
        <taxon>Basidiomycota</taxon>
        <taxon>Agaricomycotina</taxon>
        <taxon>Agaricomycetes</taxon>
        <taxon>Agaricomycetidae</taxon>
        <taxon>Agaricales</taxon>
        <taxon>Pleurotineae</taxon>
        <taxon>Pterulaceae</taxon>
        <taxon>Pterulicium</taxon>
    </lineage>
</organism>
<dbReference type="EMBL" id="ML178832">
    <property type="protein sequence ID" value="TFK99758.1"/>
    <property type="molecule type" value="Genomic_DNA"/>
</dbReference>
<dbReference type="PANTHER" id="PTHR43861">
    <property type="entry name" value="TRANS-ACONITATE 2-METHYLTRANSFERASE-RELATED"/>
    <property type="match status" value="1"/>
</dbReference>
<dbReference type="GO" id="GO:0032259">
    <property type="term" value="P:methylation"/>
    <property type="evidence" value="ECO:0007669"/>
    <property type="project" value="UniProtKB-KW"/>
</dbReference>
<feature type="region of interest" description="Disordered" evidence="2">
    <location>
        <begin position="238"/>
        <end position="283"/>
    </location>
</feature>
<keyword evidence="1 3" id="KW-0808">Transferase</keyword>
<keyword evidence="3" id="KW-0489">Methyltransferase</keyword>
<dbReference type="InterPro" id="IPR029063">
    <property type="entry name" value="SAM-dependent_MTases_sf"/>
</dbReference>
<evidence type="ECO:0000256" key="1">
    <source>
        <dbReference type="ARBA" id="ARBA00022679"/>
    </source>
</evidence>
<proteinExistence type="predicted"/>
<dbReference type="GO" id="GO:0008168">
    <property type="term" value="F:methyltransferase activity"/>
    <property type="evidence" value="ECO:0007669"/>
    <property type="project" value="UniProtKB-KW"/>
</dbReference>
<dbReference type="OrthoDB" id="3647at2759"/>
<sequence length="302" mass="33490">MSSALATSDDGASSTLAQTNQKHYDSTETAARFNNRPDALEMGRRVAKAMKNMYGKFDEETTEVLDFACGSGLLSMHLAADCKSILGVDISQSMVDLYNERVSNQGIEPSEMHAVVKDLKGNPDELEGRKFDVIVCSMSYHHFDSILDVTRALLTHLRPSGSILVVDMHKYAPTTEQAEKVKSYDFVNHDHIHGFTEEQFRTLFVDEMGLSGFKREIFGHAYMRTGAHWFVFPEGEGEEADEKAREEAGRKVESVVPKGGHGGHGHNHGHPHGHGQGTDHGQHKRQEKVEFFIAMGTKSVSS</sequence>
<evidence type="ECO:0000313" key="3">
    <source>
        <dbReference type="EMBL" id="TFK99758.1"/>
    </source>
</evidence>